<organism evidence="2 3">
    <name type="scientific">Collybia nuda</name>
    <dbReference type="NCBI Taxonomy" id="64659"/>
    <lineage>
        <taxon>Eukaryota</taxon>
        <taxon>Fungi</taxon>
        <taxon>Dikarya</taxon>
        <taxon>Basidiomycota</taxon>
        <taxon>Agaricomycotina</taxon>
        <taxon>Agaricomycetes</taxon>
        <taxon>Agaricomycetidae</taxon>
        <taxon>Agaricales</taxon>
        <taxon>Tricholomatineae</taxon>
        <taxon>Clitocybaceae</taxon>
        <taxon>Collybia</taxon>
    </lineage>
</organism>
<sequence>MLHTIDGYHWSIWLQTIISRNATTCVSMGKMASVYITSKNIVQSTSSNGAQKTWWIYGVHLTLAFAGLALAASATTATIHTTYGF</sequence>
<dbReference type="Proteomes" id="UP000807353">
    <property type="component" value="Unassembled WGS sequence"/>
</dbReference>
<gene>
    <name evidence="2" type="ORF">BDZ94DRAFT_1270111</name>
</gene>
<protein>
    <submittedName>
        <fullName evidence="2">Uncharacterized protein</fullName>
    </submittedName>
</protein>
<reference evidence="2" key="1">
    <citation type="submission" date="2020-11" db="EMBL/GenBank/DDBJ databases">
        <authorList>
            <consortium name="DOE Joint Genome Institute"/>
            <person name="Ahrendt S."/>
            <person name="Riley R."/>
            <person name="Andreopoulos W."/>
            <person name="Labutti K."/>
            <person name="Pangilinan J."/>
            <person name="Ruiz-Duenas F.J."/>
            <person name="Barrasa J.M."/>
            <person name="Sanchez-Garcia M."/>
            <person name="Camarero S."/>
            <person name="Miyauchi S."/>
            <person name="Serrano A."/>
            <person name="Linde D."/>
            <person name="Babiker R."/>
            <person name="Drula E."/>
            <person name="Ayuso-Fernandez I."/>
            <person name="Pacheco R."/>
            <person name="Padilla G."/>
            <person name="Ferreira P."/>
            <person name="Barriuso J."/>
            <person name="Kellner H."/>
            <person name="Castanera R."/>
            <person name="Alfaro M."/>
            <person name="Ramirez L."/>
            <person name="Pisabarro A.G."/>
            <person name="Kuo A."/>
            <person name="Tritt A."/>
            <person name="Lipzen A."/>
            <person name="He G."/>
            <person name="Yan M."/>
            <person name="Ng V."/>
            <person name="Cullen D."/>
            <person name="Martin F."/>
            <person name="Rosso M.-N."/>
            <person name="Henrissat B."/>
            <person name="Hibbett D."/>
            <person name="Martinez A.T."/>
            <person name="Grigoriev I.V."/>
        </authorList>
    </citation>
    <scope>NUCLEOTIDE SEQUENCE</scope>
    <source>
        <strain evidence="2">CBS 247.69</strain>
    </source>
</reference>
<evidence type="ECO:0000313" key="3">
    <source>
        <dbReference type="Proteomes" id="UP000807353"/>
    </source>
</evidence>
<keyword evidence="1" id="KW-1133">Transmembrane helix</keyword>
<keyword evidence="1" id="KW-0472">Membrane</keyword>
<accession>A0A9P5XXK5</accession>
<feature type="transmembrane region" description="Helical" evidence="1">
    <location>
        <begin position="54"/>
        <end position="79"/>
    </location>
</feature>
<dbReference type="AlphaFoldDB" id="A0A9P5XXK5"/>
<evidence type="ECO:0000256" key="1">
    <source>
        <dbReference type="SAM" id="Phobius"/>
    </source>
</evidence>
<name>A0A9P5XXK5_9AGAR</name>
<keyword evidence="1" id="KW-0812">Transmembrane</keyword>
<proteinExistence type="predicted"/>
<dbReference type="EMBL" id="MU150334">
    <property type="protein sequence ID" value="KAF9458640.1"/>
    <property type="molecule type" value="Genomic_DNA"/>
</dbReference>
<comment type="caution">
    <text evidence="2">The sequence shown here is derived from an EMBL/GenBank/DDBJ whole genome shotgun (WGS) entry which is preliminary data.</text>
</comment>
<evidence type="ECO:0000313" key="2">
    <source>
        <dbReference type="EMBL" id="KAF9458640.1"/>
    </source>
</evidence>
<keyword evidence="3" id="KW-1185">Reference proteome</keyword>